<keyword evidence="2" id="KW-0378">Hydrolase</keyword>
<protein>
    <submittedName>
        <fullName evidence="2">Metallo-beta-lactamase domain protein</fullName>
        <ecNumber evidence="2">3.5.2.6</ecNumber>
    </submittedName>
</protein>
<proteinExistence type="predicted"/>
<dbReference type="HOGENOM" id="CLU_1684634_0_0_11"/>
<dbReference type="InterPro" id="IPR001279">
    <property type="entry name" value="Metallo-B-lactamas"/>
</dbReference>
<gene>
    <name evidence="2" type="ORF">HMPREF0591_1605</name>
</gene>
<comment type="caution">
    <text evidence="2">The sequence shown here is derived from an EMBL/GenBank/DDBJ whole genome shotgun (WGS) entry which is preliminary data.</text>
</comment>
<dbReference type="InterPro" id="IPR036866">
    <property type="entry name" value="RibonucZ/Hydroxyglut_hydro"/>
</dbReference>
<dbReference type="Gene3D" id="3.60.15.10">
    <property type="entry name" value="Ribonuclease Z/Hydroxyacylglutathione hydrolase-like"/>
    <property type="match status" value="1"/>
</dbReference>
<dbReference type="SUPFAM" id="SSF56281">
    <property type="entry name" value="Metallo-hydrolase/oxidoreductase"/>
    <property type="match status" value="1"/>
</dbReference>
<name>D5P611_9MYCO</name>
<feature type="domain" description="Metallo-beta-lactamase" evidence="1">
    <location>
        <begin position="25"/>
        <end position="116"/>
    </location>
</feature>
<reference evidence="2 3" key="1">
    <citation type="submission" date="2010-04" db="EMBL/GenBank/DDBJ databases">
        <authorList>
            <person name="Muzny D."/>
            <person name="Qin X."/>
            <person name="Deng J."/>
            <person name="Jiang H."/>
            <person name="Liu Y."/>
            <person name="Qu J."/>
            <person name="Song X.-Z."/>
            <person name="Zhang L."/>
            <person name="Thornton R."/>
            <person name="Coyle M."/>
            <person name="Francisco L."/>
            <person name="Jackson L."/>
            <person name="Javaid M."/>
            <person name="Korchina V."/>
            <person name="Kovar C."/>
            <person name="Mata R."/>
            <person name="Mathew T."/>
            <person name="Ngo R."/>
            <person name="Nguyen L."/>
            <person name="Nguyen N."/>
            <person name="Okwuonu G."/>
            <person name="Ongeri F."/>
            <person name="Pham C."/>
            <person name="Simmons D."/>
            <person name="Wilczek-Boney K."/>
            <person name="Hale W."/>
            <person name="Jakkamsetti A."/>
            <person name="Pham P."/>
            <person name="Ruth R."/>
            <person name="San Lucas F."/>
            <person name="Warren J."/>
            <person name="Zhang J."/>
            <person name="Zhao Z."/>
            <person name="Zhou C."/>
            <person name="Zhu D."/>
            <person name="Lee S."/>
            <person name="Bess C."/>
            <person name="Blankenburg K."/>
            <person name="Forbes L."/>
            <person name="Fu Q."/>
            <person name="Gubbala S."/>
            <person name="Hirani K."/>
            <person name="Jayaseelan J.C."/>
            <person name="Lara F."/>
            <person name="Munidasa M."/>
            <person name="Palculict T."/>
            <person name="Patil S."/>
            <person name="Pu L.-L."/>
            <person name="Saada N."/>
            <person name="Tang L."/>
            <person name="Weissenberger G."/>
            <person name="Zhu Y."/>
            <person name="Hemphill L."/>
            <person name="Shang Y."/>
            <person name="Youmans B."/>
            <person name="Ayvaz T."/>
            <person name="Ross M."/>
            <person name="Santibanez J."/>
            <person name="Aqrawi P."/>
            <person name="Gross S."/>
            <person name="Joshi V."/>
            <person name="Fowler G."/>
            <person name="Nazareth L."/>
            <person name="Reid J."/>
            <person name="Worley K."/>
            <person name="Petrosino J."/>
            <person name="Highlander S."/>
            <person name="Gibbs R."/>
        </authorList>
    </citation>
    <scope>NUCLEOTIDE SEQUENCE [LARGE SCALE GENOMIC DNA]</scope>
    <source>
        <strain evidence="2 3">ATCC BAA-614</strain>
    </source>
</reference>
<dbReference type="Proteomes" id="UP000003653">
    <property type="component" value="Unassembled WGS sequence"/>
</dbReference>
<dbReference type="EC" id="3.5.2.6" evidence="2"/>
<evidence type="ECO:0000313" key="2">
    <source>
        <dbReference type="EMBL" id="EFG78497.1"/>
    </source>
</evidence>
<sequence>MPSAKLIAEHVVRVPLPLPLPDLQTVNAYAVVGSDGLTLVDPGWAYEPGETTLRTALFHLGATPSDVRRILVTHQHWDHYSLAVRWRDELGAELMLGHEERHRIEAFATMTGVHALQVQMLFRAGAASLAREVDSLVGTVRARSEIHSPRPLAVRW</sequence>
<evidence type="ECO:0000259" key="1">
    <source>
        <dbReference type="Pfam" id="PF00753"/>
    </source>
</evidence>
<dbReference type="Pfam" id="PF00753">
    <property type="entry name" value="Lactamase_B"/>
    <property type="match status" value="1"/>
</dbReference>
<dbReference type="eggNOG" id="COG0491">
    <property type="taxonomic scope" value="Bacteria"/>
</dbReference>
<organism evidence="2 3">
    <name type="scientific">Mycobacterium parascrofulaceum ATCC BAA-614</name>
    <dbReference type="NCBI Taxonomy" id="525368"/>
    <lineage>
        <taxon>Bacteria</taxon>
        <taxon>Bacillati</taxon>
        <taxon>Actinomycetota</taxon>
        <taxon>Actinomycetes</taxon>
        <taxon>Mycobacteriales</taxon>
        <taxon>Mycobacteriaceae</taxon>
        <taxon>Mycobacterium</taxon>
        <taxon>Mycobacterium simiae complex</taxon>
    </lineage>
</organism>
<keyword evidence="3" id="KW-1185">Reference proteome</keyword>
<dbReference type="GO" id="GO:0008800">
    <property type="term" value="F:beta-lactamase activity"/>
    <property type="evidence" value="ECO:0007669"/>
    <property type="project" value="UniProtKB-EC"/>
</dbReference>
<evidence type="ECO:0000313" key="3">
    <source>
        <dbReference type="Proteomes" id="UP000003653"/>
    </source>
</evidence>
<dbReference type="AlphaFoldDB" id="D5P611"/>
<accession>D5P611</accession>
<dbReference type="RefSeq" id="WP_007170626.1">
    <property type="nucleotide sequence ID" value="NZ_GG770556.1"/>
</dbReference>
<dbReference type="EMBL" id="ADNV01000116">
    <property type="protein sequence ID" value="EFG78497.1"/>
    <property type="molecule type" value="Genomic_DNA"/>
</dbReference>